<dbReference type="HOGENOM" id="CLU_1042792_0_0_1"/>
<keyword evidence="1" id="KW-0175">Coiled coil</keyword>
<feature type="coiled-coil region" evidence="1">
    <location>
        <begin position="34"/>
        <end position="68"/>
    </location>
</feature>
<organism evidence="3 4">
    <name type="scientific">Uncinula necator</name>
    <name type="common">Grape powdery mildew</name>
    <dbReference type="NCBI Taxonomy" id="52586"/>
    <lineage>
        <taxon>Eukaryota</taxon>
        <taxon>Fungi</taxon>
        <taxon>Dikarya</taxon>
        <taxon>Ascomycota</taxon>
        <taxon>Pezizomycotina</taxon>
        <taxon>Leotiomycetes</taxon>
        <taxon>Erysiphales</taxon>
        <taxon>Erysiphaceae</taxon>
        <taxon>Erysiphe</taxon>
    </lineage>
</organism>
<dbReference type="AlphaFoldDB" id="A0A0B1P0K1"/>
<name>A0A0B1P0K1_UNCNE</name>
<accession>A0A0B1P0K1</accession>
<proteinExistence type="predicted"/>
<evidence type="ECO:0000313" key="4">
    <source>
        <dbReference type="Proteomes" id="UP000030854"/>
    </source>
</evidence>
<evidence type="ECO:0000313" key="3">
    <source>
        <dbReference type="EMBL" id="KHJ30446.1"/>
    </source>
</evidence>
<dbReference type="Proteomes" id="UP000030854">
    <property type="component" value="Unassembled WGS sequence"/>
</dbReference>
<keyword evidence="4" id="KW-1185">Reference proteome</keyword>
<feature type="compositionally biased region" description="Basic and acidic residues" evidence="2">
    <location>
        <begin position="126"/>
        <end position="141"/>
    </location>
</feature>
<protein>
    <submittedName>
        <fullName evidence="3">Uncharacterized protein</fullName>
    </submittedName>
</protein>
<evidence type="ECO:0000256" key="2">
    <source>
        <dbReference type="SAM" id="MobiDB-lite"/>
    </source>
</evidence>
<sequence length="267" mass="30468">MFCSLLQCFDSKFGILKEQLSSCNLKVTETDSVLSQTQQQVTNLNADLARAHQQLVNLEQTYSQQLNSNLTQITSLNSELSKVNLHRSADNDKIAALNDKVSALQADKNKLRAELNLNVKPAKSTDSSDTRPRRTRSDPDKFSASQLNTEKRQLAYESWKIHIQQILLIDRDCFPGPFYRISYVTSQLSGKAWEAVKDGVQVMNSQPSEPDRWPWKSTSDLWQVLDKRYILLDTSQTAKNALDTLFQEKRAYGDFKADFDHFADRAK</sequence>
<comment type="caution">
    <text evidence="3">The sequence shown here is derived from an EMBL/GenBank/DDBJ whole genome shotgun (WGS) entry which is preliminary data.</text>
</comment>
<gene>
    <name evidence="3" type="ORF">EV44_g3710</name>
</gene>
<reference evidence="3 4" key="1">
    <citation type="journal article" date="2014" name="BMC Genomics">
        <title>Adaptive genomic structural variation in the grape powdery mildew pathogen, Erysiphe necator.</title>
        <authorList>
            <person name="Jones L."/>
            <person name="Riaz S."/>
            <person name="Morales-Cruz A."/>
            <person name="Amrine K.C."/>
            <person name="McGuire B."/>
            <person name="Gubler W.D."/>
            <person name="Walker M.A."/>
            <person name="Cantu D."/>
        </authorList>
    </citation>
    <scope>NUCLEOTIDE SEQUENCE [LARGE SCALE GENOMIC DNA]</scope>
    <source>
        <strain evidence="4">c</strain>
    </source>
</reference>
<dbReference type="Gene3D" id="1.10.287.1490">
    <property type="match status" value="1"/>
</dbReference>
<feature type="region of interest" description="Disordered" evidence="2">
    <location>
        <begin position="116"/>
        <end position="146"/>
    </location>
</feature>
<dbReference type="EMBL" id="JNVN01004238">
    <property type="protein sequence ID" value="KHJ30446.1"/>
    <property type="molecule type" value="Genomic_DNA"/>
</dbReference>
<evidence type="ECO:0000256" key="1">
    <source>
        <dbReference type="SAM" id="Coils"/>
    </source>
</evidence>